<keyword evidence="3" id="KW-1185">Reference proteome</keyword>
<dbReference type="Pfam" id="PF00903">
    <property type="entry name" value="Glyoxalase"/>
    <property type="match status" value="1"/>
</dbReference>
<dbReference type="InterPro" id="IPR029068">
    <property type="entry name" value="Glyas_Bleomycin-R_OHBP_Dase"/>
</dbReference>
<dbReference type="PROSITE" id="PS51819">
    <property type="entry name" value="VOC"/>
    <property type="match status" value="1"/>
</dbReference>
<accession>A0A443YVY2</accession>
<dbReference type="Proteomes" id="UP000284120">
    <property type="component" value="Unassembled WGS sequence"/>
</dbReference>
<keyword evidence="2" id="KW-0560">Oxidoreductase</keyword>
<dbReference type="GO" id="GO:0051213">
    <property type="term" value="F:dioxygenase activity"/>
    <property type="evidence" value="ECO:0007669"/>
    <property type="project" value="UniProtKB-KW"/>
</dbReference>
<dbReference type="InterPro" id="IPR037523">
    <property type="entry name" value="VOC_core"/>
</dbReference>
<reference evidence="2 3" key="1">
    <citation type="submission" date="2018-06" db="EMBL/GenBank/DDBJ databases">
        <title>Pedobacter endophyticus sp. nov., an endophytic bacterium isolated from a leaf of Triticum aestivum.</title>
        <authorList>
            <person name="Zhang L."/>
        </authorList>
    </citation>
    <scope>NUCLEOTIDE SEQUENCE [LARGE SCALE GENOMIC DNA]</scope>
    <source>
        <strain evidence="2 3">CM134L-2</strain>
    </source>
</reference>
<sequence length="136" mass="15504">MGRKMFLNIPVKDLNRSIDFYTKLGFSFDQQFTNEDATSIILGDDILVMLLREDFFKKFTNKPVANAKESTEVLICISAQSREEVDEMVELAIAAGGFSPVPTQDHGWMYGRSFEDPDGHIWEISYLDMNNLPEKA</sequence>
<dbReference type="OrthoDB" id="9798430at2"/>
<feature type="domain" description="VOC" evidence="1">
    <location>
        <begin position="3"/>
        <end position="127"/>
    </location>
</feature>
<name>A0A443YVY2_9SPHI</name>
<dbReference type="InterPro" id="IPR004360">
    <property type="entry name" value="Glyas_Fos-R_dOase_dom"/>
</dbReference>
<dbReference type="PANTHER" id="PTHR36503">
    <property type="entry name" value="BLR2520 PROTEIN"/>
    <property type="match status" value="1"/>
</dbReference>
<dbReference type="RefSeq" id="WP_113646611.1">
    <property type="nucleotide sequence ID" value="NZ_QMHN01000002.1"/>
</dbReference>
<comment type="caution">
    <text evidence="2">The sequence shown here is derived from an EMBL/GenBank/DDBJ whole genome shotgun (WGS) entry which is preliminary data.</text>
</comment>
<dbReference type="PANTHER" id="PTHR36503:SF2">
    <property type="entry name" value="BLR2408 PROTEIN"/>
    <property type="match status" value="1"/>
</dbReference>
<dbReference type="Gene3D" id="3.10.180.10">
    <property type="entry name" value="2,3-Dihydroxybiphenyl 1,2-Dioxygenase, domain 1"/>
    <property type="match status" value="1"/>
</dbReference>
<evidence type="ECO:0000259" key="1">
    <source>
        <dbReference type="PROSITE" id="PS51819"/>
    </source>
</evidence>
<keyword evidence="2" id="KW-0223">Dioxygenase</keyword>
<dbReference type="AlphaFoldDB" id="A0A443YVY2"/>
<proteinExistence type="predicted"/>
<protein>
    <submittedName>
        <fullName evidence="2">Glyoxalase/bleomycin resistance/extradiol dioxygenase family protein</fullName>
    </submittedName>
</protein>
<dbReference type="EMBL" id="SAYW01000002">
    <property type="protein sequence ID" value="RWU08088.1"/>
    <property type="molecule type" value="Genomic_DNA"/>
</dbReference>
<organism evidence="2 3">
    <name type="scientific">Pedobacter chitinilyticus</name>
    <dbReference type="NCBI Taxonomy" id="2233776"/>
    <lineage>
        <taxon>Bacteria</taxon>
        <taxon>Pseudomonadati</taxon>
        <taxon>Bacteroidota</taxon>
        <taxon>Sphingobacteriia</taxon>
        <taxon>Sphingobacteriales</taxon>
        <taxon>Sphingobacteriaceae</taxon>
        <taxon>Pedobacter</taxon>
    </lineage>
</organism>
<evidence type="ECO:0000313" key="3">
    <source>
        <dbReference type="Proteomes" id="UP000284120"/>
    </source>
</evidence>
<dbReference type="SUPFAM" id="SSF54593">
    <property type="entry name" value="Glyoxalase/Bleomycin resistance protein/Dihydroxybiphenyl dioxygenase"/>
    <property type="match status" value="1"/>
</dbReference>
<gene>
    <name evidence="2" type="ORF">DPV69_06805</name>
</gene>
<evidence type="ECO:0000313" key="2">
    <source>
        <dbReference type="EMBL" id="RWU08088.1"/>
    </source>
</evidence>